<accession>A0A0C9WL97</accession>
<reference evidence="1 2" key="1">
    <citation type="submission" date="2014-04" db="EMBL/GenBank/DDBJ databases">
        <authorList>
            <consortium name="DOE Joint Genome Institute"/>
            <person name="Kuo A."/>
            <person name="Kohler A."/>
            <person name="Nagy L.G."/>
            <person name="Floudas D."/>
            <person name="Copeland A."/>
            <person name="Barry K.W."/>
            <person name="Cichocki N."/>
            <person name="Veneault-Fourrey C."/>
            <person name="LaButti K."/>
            <person name="Lindquist E.A."/>
            <person name="Lipzen A."/>
            <person name="Lundell T."/>
            <person name="Morin E."/>
            <person name="Murat C."/>
            <person name="Sun H."/>
            <person name="Tunlid A."/>
            <person name="Henrissat B."/>
            <person name="Grigoriev I.V."/>
            <person name="Hibbett D.S."/>
            <person name="Martin F."/>
            <person name="Nordberg H.P."/>
            <person name="Cantor M.N."/>
            <person name="Hua S.X."/>
        </authorList>
    </citation>
    <scope>NUCLEOTIDE SEQUENCE [LARGE SCALE GENOMIC DNA]</scope>
    <source>
        <strain evidence="1 2">LaAM-08-1</strain>
    </source>
</reference>
<name>A0A0C9WL97_9AGAR</name>
<protein>
    <submittedName>
        <fullName evidence="1">Uncharacterized protein</fullName>
    </submittedName>
</protein>
<evidence type="ECO:0000313" key="1">
    <source>
        <dbReference type="EMBL" id="KIJ97064.1"/>
    </source>
</evidence>
<proteinExistence type="predicted"/>
<reference evidence="2" key="2">
    <citation type="submission" date="2015-01" db="EMBL/GenBank/DDBJ databases">
        <title>Evolutionary Origins and Diversification of the Mycorrhizal Mutualists.</title>
        <authorList>
            <consortium name="DOE Joint Genome Institute"/>
            <consortium name="Mycorrhizal Genomics Consortium"/>
            <person name="Kohler A."/>
            <person name="Kuo A."/>
            <person name="Nagy L.G."/>
            <person name="Floudas D."/>
            <person name="Copeland A."/>
            <person name="Barry K.W."/>
            <person name="Cichocki N."/>
            <person name="Veneault-Fourrey C."/>
            <person name="LaButti K."/>
            <person name="Lindquist E.A."/>
            <person name="Lipzen A."/>
            <person name="Lundell T."/>
            <person name="Morin E."/>
            <person name="Murat C."/>
            <person name="Riley R."/>
            <person name="Ohm R."/>
            <person name="Sun H."/>
            <person name="Tunlid A."/>
            <person name="Henrissat B."/>
            <person name="Grigoriev I.V."/>
            <person name="Hibbett D.S."/>
            <person name="Martin F."/>
        </authorList>
    </citation>
    <scope>NUCLEOTIDE SEQUENCE [LARGE SCALE GENOMIC DNA]</scope>
    <source>
        <strain evidence="2">LaAM-08-1</strain>
    </source>
</reference>
<dbReference type="Proteomes" id="UP000054477">
    <property type="component" value="Unassembled WGS sequence"/>
</dbReference>
<organism evidence="1 2">
    <name type="scientific">Laccaria amethystina LaAM-08-1</name>
    <dbReference type="NCBI Taxonomy" id="1095629"/>
    <lineage>
        <taxon>Eukaryota</taxon>
        <taxon>Fungi</taxon>
        <taxon>Dikarya</taxon>
        <taxon>Basidiomycota</taxon>
        <taxon>Agaricomycotina</taxon>
        <taxon>Agaricomycetes</taxon>
        <taxon>Agaricomycetidae</taxon>
        <taxon>Agaricales</taxon>
        <taxon>Agaricineae</taxon>
        <taxon>Hydnangiaceae</taxon>
        <taxon>Laccaria</taxon>
    </lineage>
</organism>
<dbReference type="AlphaFoldDB" id="A0A0C9WL97"/>
<sequence length="161" mass="18627">MAGEGTRLRLCVRSPIPSELLRYKCLRCASAREESPFDPRLVRSVKIVIDGSHLDLLHAREKGCYPSRTKSQGKRRMSNSGISTCINEWKMEEDELVWLMLRGMEKKVLRKFSRRAIDDRFLSGIPPSTSRGGRQPFPLFFRELSPVRNACDKDDRRLYLP</sequence>
<dbReference type="HOGENOM" id="CLU_1643975_0_0_1"/>
<evidence type="ECO:0000313" key="2">
    <source>
        <dbReference type="Proteomes" id="UP000054477"/>
    </source>
</evidence>
<keyword evidence="2" id="KW-1185">Reference proteome</keyword>
<gene>
    <name evidence="1" type="ORF">K443DRAFT_124183</name>
</gene>
<dbReference type="EMBL" id="KN838702">
    <property type="protein sequence ID" value="KIJ97064.1"/>
    <property type="molecule type" value="Genomic_DNA"/>
</dbReference>